<dbReference type="STRING" id="77586.A0A0D9X585"/>
<dbReference type="PROSITE" id="PS50181">
    <property type="entry name" value="FBOX"/>
    <property type="match status" value="1"/>
</dbReference>
<dbReference type="Gene3D" id="3.80.10.10">
    <property type="entry name" value="Ribonuclease Inhibitor"/>
    <property type="match status" value="8"/>
</dbReference>
<dbReference type="Pfam" id="PF00646">
    <property type="entry name" value="F-box"/>
    <property type="match status" value="1"/>
</dbReference>
<dbReference type="InterPro" id="IPR032675">
    <property type="entry name" value="LRR_dom_sf"/>
</dbReference>
<feature type="region of interest" description="Disordered" evidence="1">
    <location>
        <begin position="214"/>
        <end position="238"/>
    </location>
</feature>
<reference evidence="3" key="3">
    <citation type="submission" date="2015-04" db="UniProtKB">
        <authorList>
            <consortium name="EnsemblPlants"/>
        </authorList>
    </citation>
    <scope>IDENTIFICATION</scope>
</reference>
<dbReference type="SUPFAM" id="SSF52058">
    <property type="entry name" value="L domain-like"/>
    <property type="match status" value="1"/>
</dbReference>
<reference evidence="3 4" key="1">
    <citation type="submission" date="2012-08" db="EMBL/GenBank/DDBJ databases">
        <title>Oryza genome evolution.</title>
        <authorList>
            <person name="Wing R.A."/>
        </authorList>
    </citation>
    <scope>NUCLEOTIDE SEQUENCE</scope>
</reference>
<feature type="domain" description="F-box" evidence="2">
    <location>
        <begin position="1419"/>
        <end position="1461"/>
    </location>
</feature>
<dbReference type="SUPFAM" id="SSF81383">
    <property type="entry name" value="F-box domain"/>
    <property type="match status" value="4"/>
</dbReference>
<feature type="compositionally biased region" description="Low complexity" evidence="1">
    <location>
        <begin position="839"/>
        <end position="851"/>
    </location>
</feature>
<dbReference type="EnsemblPlants" id="LPERR08G05200.2">
    <property type="protein sequence ID" value="LPERR08G05200.2"/>
    <property type="gene ID" value="LPERR08G05200"/>
</dbReference>
<dbReference type="Pfam" id="PF13516">
    <property type="entry name" value="LRR_6"/>
    <property type="match status" value="3"/>
</dbReference>
<feature type="compositionally biased region" description="Pro residues" evidence="1">
    <location>
        <begin position="216"/>
        <end position="227"/>
    </location>
</feature>
<dbReference type="InterPro" id="IPR036047">
    <property type="entry name" value="F-box-like_dom_sf"/>
</dbReference>
<feature type="compositionally biased region" description="Acidic residues" evidence="1">
    <location>
        <begin position="1941"/>
        <end position="1970"/>
    </location>
</feature>
<name>A0A0D9X585_9ORYZ</name>
<keyword evidence="4" id="KW-1185">Reference proteome</keyword>
<feature type="compositionally biased region" description="Acidic residues" evidence="1">
    <location>
        <begin position="1913"/>
        <end position="1929"/>
    </location>
</feature>
<organism evidence="3 4">
    <name type="scientific">Leersia perrieri</name>
    <dbReference type="NCBI Taxonomy" id="77586"/>
    <lineage>
        <taxon>Eukaryota</taxon>
        <taxon>Viridiplantae</taxon>
        <taxon>Streptophyta</taxon>
        <taxon>Embryophyta</taxon>
        <taxon>Tracheophyta</taxon>
        <taxon>Spermatophyta</taxon>
        <taxon>Magnoliopsida</taxon>
        <taxon>Liliopsida</taxon>
        <taxon>Poales</taxon>
        <taxon>Poaceae</taxon>
        <taxon>BOP clade</taxon>
        <taxon>Oryzoideae</taxon>
        <taxon>Oryzeae</taxon>
        <taxon>Oryzinae</taxon>
        <taxon>Leersia</taxon>
    </lineage>
</organism>
<evidence type="ECO:0000256" key="1">
    <source>
        <dbReference type="SAM" id="MobiDB-lite"/>
    </source>
</evidence>
<dbReference type="PANTHER" id="PTHR38926:SF74">
    <property type="entry name" value="OS08G0193600 PROTEIN"/>
    <property type="match status" value="1"/>
</dbReference>
<evidence type="ECO:0000313" key="4">
    <source>
        <dbReference type="Proteomes" id="UP000032180"/>
    </source>
</evidence>
<feature type="region of interest" description="Disordered" evidence="1">
    <location>
        <begin position="838"/>
        <end position="876"/>
    </location>
</feature>
<dbReference type="Gramene" id="LPERR08G05200.2">
    <property type="protein sequence ID" value="LPERR08G05200.2"/>
    <property type="gene ID" value="LPERR08G05200"/>
</dbReference>
<dbReference type="Gene3D" id="1.20.1280.50">
    <property type="match status" value="5"/>
</dbReference>
<dbReference type="InterPro" id="IPR001611">
    <property type="entry name" value="Leu-rich_rpt"/>
</dbReference>
<feature type="region of interest" description="Disordered" evidence="1">
    <location>
        <begin position="1389"/>
        <end position="1413"/>
    </location>
</feature>
<dbReference type="InterPro" id="IPR001810">
    <property type="entry name" value="F-box_dom"/>
</dbReference>
<dbReference type="Proteomes" id="UP000032180">
    <property type="component" value="Chromosome 8"/>
</dbReference>
<feature type="region of interest" description="Disordered" evidence="1">
    <location>
        <begin position="1878"/>
        <end position="1970"/>
    </location>
</feature>
<protein>
    <recommendedName>
        <fullName evidence="2">F-box domain-containing protein</fullName>
    </recommendedName>
</protein>
<dbReference type="SMART" id="SM00367">
    <property type="entry name" value="LRR_CC"/>
    <property type="match status" value="15"/>
</dbReference>
<dbReference type="InterPro" id="IPR006553">
    <property type="entry name" value="Leu-rich_rpt_Cys-con_subtyp"/>
</dbReference>
<dbReference type="Pfam" id="PF12937">
    <property type="entry name" value="F-box-like"/>
    <property type="match status" value="4"/>
</dbReference>
<dbReference type="eggNOG" id="KOG1947">
    <property type="taxonomic scope" value="Eukaryota"/>
</dbReference>
<evidence type="ECO:0000259" key="2">
    <source>
        <dbReference type="PROSITE" id="PS50181"/>
    </source>
</evidence>
<dbReference type="HOGENOM" id="CLU_229903_0_0_1"/>
<feature type="compositionally biased region" description="Acidic residues" evidence="1">
    <location>
        <begin position="1883"/>
        <end position="1906"/>
    </location>
</feature>
<dbReference type="SMART" id="SM00256">
    <property type="entry name" value="FBOX"/>
    <property type="match status" value="5"/>
</dbReference>
<sequence>MPAVACDEPCFGATSTYLSMNSPSRLPVWLRYRRNAFDDLAREAVRRSAGRCEAFWSKKGGDDDVLFLLAEKAPYLRSIRLIESSYVSEEGVAAIIQSCPLLETLDVPGCHEILRENNGILRGTKCSMRDTDLYNGEESDSDYGDDDFTGPPSPWSSMCFDALYYDRMNDFIDMDYFFEPYRYYLYGIHVTEFDDEQDYRMLDKGNRRTFHLALPSPNPNPTQPPIMPSSRRRRGRGAHRRRRKAAMVAAAEERDWAGLPVDAILAVFHRLDHLGILMAADQVCAAVRRSAGLCEAFCGEFAGDDSFLMYLTEQASCLKSLRLISCLGVSNEGIEEATKEFPLLEELELSFCDNVTHEAYVAIGAACPQFKRFRLSKESFHDSPCTRWKNDQDALAIADMHGLRSLQLFANNITNEGLSAILDNCPQLESLDIRHCFNVDMGEAMDDSLRAKCARIKMLRTPTDSTDDYDFPVYPPTMIPLSPRSSIEWYTDLESMYSEESEYDDDDDYNPSYEDDLDKYVLLLRKMEVESNPLPMLPARDWSELPVDALAAIFKKLGTVEILMGAGLVCHSWLAAARLPELYRCVDMTRHNVIVTKDAGAICKMAKLAIDRSDGQMAPSLKSIRLIACEYWDSSLIILAAKCPLLEEIEYSYQDRPLPASFFRLIGRVCPQLKRLRVQMKWYHTDVVWKIKMQDLLRLDWNVDPIEPPHAREARHNEQAFAIAETLHELQLLQIAGNSLTNKGVYAILEGCPNLECLDLSDCFNADVDEEFRARCAKVKRVWLPPLRWPYAHRRDLHFIGEDDGFVLHDLGEAVSLALRAKSAKEDALYGNNYWEDYSSPSSPDEPSSPDLRNITCGRRRSGRGHGSGPRESRDWRELPPEAISAVLRGLGDHVNILTGAGQVCRSWRRAARDDPGLWRRIDMRGHAALKVDLHGMARAAVRRSRGQCEAFWGEGAGDDRFLLFLGDAAPALKSLRLICCYGVSSEGFGEAIKKFPLLEELELSLTVNVFGKNVFEKVGKSCPHLKRFRLSEHGFHYFEDNMKDDEALGISTMTRLRSLQIFGNNITNKGLLAILDNCLHLESLDIRHCFNVFMDDTLRAKCARIKALRLPDDSTDDYEFHIFSPVLMDSGNSSDDLDDDYMVPGLEFVVYTEENECLDDDINEDELDDEARMMLNGLRALLIQLRASKIPESQFTALSNGLKYVLAPILLHEFWIRGHPKLLLKSNLELLFRHDFYLHHVKQNLVLSNCGFGSGNVYELIAKLCPQLKRLEVRRYSDNCPSFVVDEPLGIAMMVQLRQLTLMGMYIGNNELSAILDGCPHLELLDVSECYWLDIDEAVRNKCARINTLKLPFSCDGEGHYDDYERYDQTYDYLHEEYGDYFMPAAAAPPNPSSGRRRRGRRGLGRGRKEARDWGSGLPLEAILAVFHKLDHIEILMGAGQVCRSWRRAARDVPRLWRRIDMRGHADLSFELNLFGMAQEAVRRSAGLCEAFWGEYAADEDLLHFLGERAPFLRSLRLISCFDILDEGFSVAVTKFPLLEELELSLCDNIGENNVFKAVGKACPQLKRFRLSKRCFYSFEHSEYNKDEEALGIATMHELRSLQLFANNLSNEGLTAILDNCPHLESLDIRHCFNVSVDDTLRAKCARIKTLRLPHDSTDDYDFQVDRPIWSHVDDYSDSDEYDCVPVDIMELEPCTLPMPPARDWSELSTDALSSIFMKLGNIEVLMGAGLVCRSWLAAAKLPELWRSVDMTRHKVVFSKGIDTMCAMAKVAIDRSQGQMESFLAQKFVTSELLDYIACRGSSLKRIRLIDCRIFWEESLAKLATQCPLLEEIECSENKVSSDSLEYIGRVRPQLKCLRILMQWFDDDAMEHEMGQEMMHDDSDEEDDEDNDEDDEEDKDEDEDKDEKGEGEGEEDEDEDDNMEEEEDGNKMKQDAKKDEDEDMDDEEEEDENMGQDEDEDDEESDDEWEAWKNKDAFAIAETMHELRILQISELCFIDEDEGKDYGITMEYLWENEVRSLESDVIHAETDNGSYGDYYEDYSSPESCADSKNIYYDDLNPLVCMMEVDPIPIPDTDRDWSELPVDALSAIFMKLGTVEILMGASFVCHSWLAASKSPELWRFVDMTRHKVIFSKRTHILCAMAKVAIDRSNGQMVSFWAQKFVTCELLDYIVRRTISTLRSIRLIACISVWGESLATLAANCPLLEEIECSFHKMSAAFFEYVGSVRPQLKCLRIHMPYFDYDEMEHEMKEHYNEDEDEDDEEHEEPFEQWEARQNEEAFAIAENMHELRLLQISGNNLTNKGVYAILDGCPHLECLDLSDCYKIHVDDQLRARCTKIKHVRLPGQWPCVHCPDLHVIGEGLTMHDLVGM</sequence>
<feature type="compositionally biased region" description="Basic and acidic residues" evidence="1">
    <location>
        <begin position="1930"/>
        <end position="1940"/>
    </location>
</feature>
<reference evidence="4" key="2">
    <citation type="submission" date="2013-12" db="EMBL/GenBank/DDBJ databases">
        <authorList>
            <person name="Yu Y."/>
            <person name="Lee S."/>
            <person name="de Baynast K."/>
            <person name="Wissotski M."/>
            <person name="Liu L."/>
            <person name="Talag J."/>
            <person name="Goicoechea J."/>
            <person name="Angelova A."/>
            <person name="Jetty R."/>
            <person name="Kudrna D."/>
            <person name="Golser W."/>
            <person name="Rivera L."/>
            <person name="Zhang J."/>
            <person name="Wing R."/>
        </authorList>
    </citation>
    <scope>NUCLEOTIDE SEQUENCE</scope>
</reference>
<dbReference type="SUPFAM" id="SSF52047">
    <property type="entry name" value="RNI-like"/>
    <property type="match status" value="4"/>
</dbReference>
<proteinExistence type="predicted"/>
<accession>A0A0D9X585</accession>
<feature type="compositionally biased region" description="Basic residues" evidence="1">
    <location>
        <begin position="1396"/>
        <end position="1407"/>
    </location>
</feature>
<dbReference type="FunFam" id="1.20.1280.50:FF:000037">
    <property type="entry name" value="F-box protein SKIP19"/>
    <property type="match status" value="4"/>
</dbReference>
<dbReference type="FunFam" id="3.80.10.10:FF:000903">
    <property type="entry name" value="F-box protein family-like"/>
    <property type="match status" value="1"/>
</dbReference>
<dbReference type="PANTHER" id="PTHR38926">
    <property type="entry name" value="F-BOX DOMAIN CONTAINING PROTEIN, EXPRESSED"/>
    <property type="match status" value="1"/>
</dbReference>
<evidence type="ECO:0000313" key="3">
    <source>
        <dbReference type="EnsemblPlants" id="LPERR08G05200.2"/>
    </source>
</evidence>